<dbReference type="EMBL" id="JARBJD010000302">
    <property type="protein sequence ID" value="KAK2944359.1"/>
    <property type="molecule type" value="Genomic_DNA"/>
</dbReference>
<dbReference type="Proteomes" id="UP001281761">
    <property type="component" value="Unassembled WGS sequence"/>
</dbReference>
<evidence type="ECO:0000313" key="2">
    <source>
        <dbReference type="Proteomes" id="UP001281761"/>
    </source>
</evidence>
<sequence>MKTILRFYFSLGGLTWNDGLHLTSNAWFAPFFLRIVHFGMHYANKDEQAQILGDVHKCLYLPSDSEKRHPVKHKLAQYIISYNDDRWDLYVTLRRTFYQTEMTPLKWSVLKLTDLYRRACELLKIRSTLFSVKRDIIYLTLAMLDSNDEFREHIRRYAFVNSRRKSHKRALQSAGWEDALEIQLKYGKNDILDDYSRDRKEFHTIFLSLGCNVHAAALANYL</sequence>
<organism evidence="1 2">
    <name type="scientific">Blattamonas nauphoetae</name>
    <dbReference type="NCBI Taxonomy" id="2049346"/>
    <lineage>
        <taxon>Eukaryota</taxon>
        <taxon>Metamonada</taxon>
        <taxon>Preaxostyla</taxon>
        <taxon>Oxymonadida</taxon>
        <taxon>Blattamonas</taxon>
    </lineage>
</organism>
<comment type="caution">
    <text evidence="1">The sequence shown here is derived from an EMBL/GenBank/DDBJ whole genome shotgun (WGS) entry which is preliminary data.</text>
</comment>
<gene>
    <name evidence="1" type="ORF">BLNAU_20704</name>
</gene>
<protein>
    <submittedName>
        <fullName evidence="1">Uncharacterized protein</fullName>
    </submittedName>
</protein>
<accession>A0ABQ9WXW2</accession>
<evidence type="ECO:0000313" key="1">
    <source>
        <dbReference type="EMBL" id="KAK2944359.1"/>
    </source>
</evidence>
<reference evidence="1 2" key="1">
    <citation type="journal article" date="2022" name="bioRxiv">
        <title>Genomics of Preaxostyla Flagellates Illuminates Evolutionary Transitions and the Path Towards Mitochondrial Loss.</title>
        <authorList>
            <person name="Novak L.V.F."/>
            <person name="Treitli S.C."/>
            <person name="Pyrih J."/>
            <person name="Halakuc P."/>
            <person name="Pipaliya S.V."/>
            <person name="Vacek V."/>
            <person name="Brzon O."/>
            <person name="Soukal P."/>
            <person name="Eme L."/>
            <person name="Dacks J.B."/>
            <person name="Karnkowska A."/>
            <person name="Elias M."/>
            <person name="Hampl V."/>
        </authorList>
    </citation>
    <scope>NUCLEOTIDE SEQUENCE [LARGE SCALE GENOMIC DNA]</scope>
    <source>
        <strain evidence="1">NAU3</strain>
        <tissue evidence="1">Gut</tissue>
    </source>
</reference>
<name>A0ABQ9WXW2_9EUKA</name>
<proteinExistence type="predicted"/>
<keyword evidence="2" id="KW-1185">Reference proteome</keyword>